<protein>
    <submittedName>
        <fullName evidence="1">Uncharacterized protein</fullName>
    </submittedName>
</protein>
<reference evidence="1" key="1">
    <citation type="journal article" date="2020" name="Fungal Divers.">
        <title>Resolving the Mortierellaceae phylogeny through synthesis of multi-gene phylogenetics and phylogenomics.</title>
        <authorList>
            <person name="Vandepol N."/>
            <person name="Liber J."/>
            <person name="Desiro A."/>
            <person name="Na H."/>
            <person name="Kennedy M."/>
            <person name="Barry K."/>
            <person name="Grigoriev I.V."/>
            <person name="Miller A.N."/>
            <person name="O'Donnell K."/>
            <person name="Stajich J.E."/>
            <person name="Bonito G."/>
        </authorList>
    </citation>
    <scope>NUCLEOTIDE SEQUENCE</scope>
    <source>
        <strain evidence="1">NVP1</strain>
    </source>
</reference>
<dbReference type="Proteomes" id="UP000696485">
    <property type="component" value="Unassembled WGS sequence"/>
</dbReference>
<organism evidence="1 2">
    <name type="scientific">Podila minutissima</name>
    <dbReference type="NCBI Taxonomy" id="64525"/>
    <lineage>
        <taxon>Eukaryota</taxon>
        <taxon>Fungi</taxon>
        <taxon>Fungi incertae sedis</taxon>
        <taxon>Mucoromycota</taxon>
        <taxon>Mortierellomycotina</taxon>
        <taxon>Mortierellomycetes</taxon>
        <taxon>Mortierellales</taxon>
        <taxon>Mortierellaceae</taxon>
        <taxon>Podila</taxon>
    </lineage>
</organism>
<dbReference type="EMBL" id="JAAAUY010002255">
    <property type="protein sequence ID" value="KAF9313758.1"/>
    <property type="molecule type" value="Genomic_DNA"/>
</dbReference>
<comment type="caution">
    <text evidence="1">The sequence shown here is derived from an EMBL/GenBank/DDBJ whole genome shotgun (WGS) entry which is preliminary data.</text>
</comment>
<feature type="non-terminal residue" evidence="1">
    <location>
        <position position="148"/>
    </location>
</feature>
<evidence type="ECO:0000313" key="2">
    <source>
        <dbReference type="Proteomes" id="UP000696485"/>
    </source>
</evidence>
<keyword evidence="2" id="KW-1185">Reference proteome</keyword>
<feature type="non-terminal residue" evidence="1">
    <location>
        <position position="1"/>
    </location>
</feature>
<dbReference type="AlphaFoldDB" id="A0A9P5SAU7"/>
<sequence>TIIIGTMPATSQKFKFGSTERELDLILPKAPHEPLFIYVDDVLRAFKIPAVDSFEADGRTISCMRDDKGTLYVAAPGIENIIVNKLDGLHDQGHVTQQIVRQVLEETQQIKNRLILIQNKTEAILKQQLELAEYPIPRLFIVLPEELA</sequence>
<evidence type="ECO:0000313" key="1">
    <source>
        <dbReference type="EMBL" id="KAF9313758.1"/>
    </source>
</evidence>
<accession>A0A9P5SAU7</accession>
<gene>
    <name evidence="1" type="ORF">BG006_004082</name>
</gene>
<name>A0A9P5SAU7_9FUNG</name>
<proteinExistence type="predicted"/>